<reference evidence="2 3" key="1">
    <citation type="submission" date="2012-08" db="EMBL/GenBank/DDBJ databases">
        <title>Oryza genome evolution.</title>
        <authorList>
            <person name="Wing R.A."/>
        </authorList>
    </citation>
    <scope>NUCLEOTIDE SEQUENCE</scope>
</reference>
<feature type="region of interest" description="Disordered" evidence="1">
    <location>
        <begin position="144"/>
        <end position="208"/>
    </location>
</feature>
<proteinExistence type="predicted"/>
<evidence type="ECO:0000313" key="2">
    <source>
        <dbReference type="EnsemblPlants" id="LPERR04G17310.1"/>
    </source>
</evidence>
<accession>A0A0D9W815</accession>
<protein>
    <submittedName>
        <fullName evidence="2">Uncharacterized protein</fullName>
    </submittedName>
</protein>
<dbReference type="EnsemblPlants" id="LPERR04G17310.2">
    <property type="protein sequence ID" value="LPERR04G17310.2"/>
    <property type="gene ID" value="LPERR04G17310"/>
</dbReference>
<reference evidence="2 3" key="2">
    <citation type="submission" date="2013-12" db="EMBL/GenBank/DDBJ databases">
        <authorList>
            <person name="Yu Y."/>
            <person name="Lee S."/>
            <person name="de Baynast K."/>
            <person name="Wissotski M."/>
            <person name="Liu L."/>
            <person name="Talag J."/>
            <person name="Goicoechea J."/>
            <person name="Angelova A."/>
            <person name="Jetty R."/>
            <person name="Kudrna D."/>
            <person name="Golser W."/>
            <person name="Rivera L."/>
            <person name="Zhang J."/>
            <person name="Wing R."/>
        </authorList>
    </citation>
    <scope>NUCLEOTIDE SEQUENCE</scope>
</reference>
<dbReference type="HOGENOM" id="CLU_1322618_0_0_1"/>
<reference evidence="2" key="3">
    <citation type="submission" date="2015-04" db="UniProtKB">
        <authorList>
            <consortium name="EnsemblPlants"/>
        </authorList>
    </citation>
    <scope>IDENTIFICATION</scope>
</reference>
<dbReference type="Gramene" id="LPERR04G17310.2">
    <property type="protein sequence ID" value="LPERR04G17310.2"/>
    <property type="gene ID" value="LPERR04G17310"/>
</dbReference>
<keyword evidence="3" id="KW-1185">Reference proteome</keyword>
<evidence type="ECO:0000313" key="3">
    <source>
        <dbReference type="Proteomes" id="UP000032180"/>
    </source>
</evidence>
<sequence>MSINFLVFYCMCISLDTFMGGHCFVRLLLQDRFWSRKRARVSTPCLADPTAPSGFSRAAVATLFHSSIKSLTTRRTSVAMDVGIRFCYSGVSDLLPRVPEFFGYPEYRIFFTPRPGTSPGTRFGIHCNTRMLPVLLLSLRPPFSGRRSSPAAELPTSSRRPVDVAHRQPDPVALGTAPSDLHRRSRRHLLSPSPGGRGRTSGVTDGGA</sequence>
<organism evidence="2 3">
    <name type="scientific">Leersia perrieri</name>
    <dbReference type="NCBI Taxonomy" id="77586"/>
    <lineage>
        <taxon>Eukaryota</taxon>
        <taxon>Viridiplantae</taxon>
        <taxon>Streptophyta</taxon>
        <taxon>Embryophyta</taxon>
        <taxon>Tracheophyta</taxon>
        <taxon>Spermatophyta</taxon>
        <taxon>Magnoliopsida</taxon>
        <taxon>Liliopsida</taxon>
        <taxon>Poales</taxon>
        <taxon>Poaceae</taxon>
        <taxon>BOP clade</taxon>
        <taxon>Oryzoideae</taxon>
        <taxon>Oryzeae</taxon>
        <taxon>Oryzinae</taxon>
        <taxon>Leersia</taxon>
    </lineage>
</organism>
<feature type="compositionally biased region" description="Gly residues" evidence="1">
    <location>
        <begin position="195"/>
        <end position="208"/>
    </location>
</feature>
<name>A0A0D9W815_9ORYZ</name>
<dbReference type="Gramene" id="LPERR04G17310.1">
    <property type="protein sequence ID" value="LPERR04G17310.1"/>
    <property type="gene ID" value="LPERR04G17310"/>
</dbReference>
<dbReference type="AlphaFoldDB" id="A0A0D9W815"/>
<dbReference type="EnsemblPlants" id="LPERR04G17310.1">
    <property type="protein sequence ID" value="LPERR04G17310.1"/>
    <property type="gene ID" value="LPERR04G17310"/>
</dbReference>
<evidence type="ECO:0000256" key="1">
    <source>
        <dbReference type="SAM" id="MobiDB-lite"/>
    </source>
</evidence>
<dbReference type="Proteomes" id="UP000032180">
    <property type="component" value="Chromosome 4"/>
</dbReference>
<feature type="compositionally biased region" description="Basic and acidic residues" evidence="1">
    <location>
        <begin position="160"/>
        <end position="169"/>
    </location>
</feature>